<comment type="caution">
    <text evidence="1">The sequence shown here is derived from an EMBL/GenBank/DDBJ whole genome shotgun (WGS) entry which is preliminary data.</text>
</comment>
<evidence type="ECO:0000313" key="1">
    <source>
        <dbReference type="EMBL" id="GAH32644.1"/>
    </source>
</evidence>
<proteinExistence type="predicted"/>
<accession>X1FTG9</accession>
<name>X1FTG9_9ZZZZ</name>
<dbReference type="EMBL" id="BARU01011716">
    <property type="protein sequence ID" value="GAH32644.1"/>
    <property type="molecule type" value="Genomic_DNA"/>
</dbReference>
<reference evidence="1" key="1">
    <citation type="journal article" date="2014" name="Front. Microbiol.">
        <title>High frequency of phylogenetically diverse reductive dehalogenase-homologous genes in deep subseafloor sedimentary metagenomes.</title>
        <authorList>
            <person name="Kawai M."/>
            <person name="Futagami T."/>
            <person name="Toyoda A."/>
            <person name="Takaki Y."/>
            <person name="Nishi S."/>
            <person name="Hori S."/>
            <person name="Arai W."/>
            <person name="Tsubouchi T."/>
            <person name="Morono Y."/>
            <person name="Uchiyama I."/>
            <person name="Ito T."/>
            <person name="Fujiyama A."/>
            <person name="Inagaki F."/>
            <person name="Takami H."/>
        </authorList>
    </citation>
    <scope>NUCLEOTIDE SEQUENCE</scope>
    <source>
        <strain evidence="1">Expedition CK06-06</strain>
    </source>
</reference>
<protein>
    <submittedName>
        <fullName evidence="1">Uncharacterized protein</fullName>
    </submittedName>
</protein>
<sequence length="81" mass="9024">MNEIEESRERLRSNLLQMVDLGNAVMKELDDSPVPQLGDGTIYRGLGSEGEEIEGLADSFDAKIIGNDGRLYHIKYSPVEK</sequence>
<dbReference type="AlphaFoldDB" id="X1FTG9"/>
<organism evidence="1">
    <name type="scientific">marine sediment metagenome</name>
    <dbReference type="NCBI Taxonomy" id="412755"/>
    <lineage>
        <taxon>unclassified sequences</taxon>
        <taxon>metagenomes</taxon>
        <taxon>ecological metagenomes</taxon>
    </lineage>
</organism>
<gene>
    <name evidence="1" type="ORF">S03H2_21900</name>
</gene>